<gene>
    <name evidence="1" type="ORF">Scep_004434</name>
</gene>
<dbReference type="Proteomes" id="UP001419268">
    <property type="component" value="Unassembled WGS sequence"/>
</dbReference>
<dbReference type="EMBL" id="JBBNAG010000002">
    <property type="protein sequence ID" value="KAK9157860.1"/>
    <property type="molecule type" value="Genomic_DNA"/>
</dbReference>
<evidence type="ECO:0000313" key="2">
    <source>
        <dbReference type="Proteomes" id="UP001419268"/>
    </source>
</evidence>
<protein>
    <submittedName>
        <fullName evidence="1">Uncharacterized protein</fullName>
    </submittedName>
</protein>
<dbReference type="AlphaFoldDB" id="A0AAP0KUZ3"/>
<keyword evidence="2" id="KW-1185">Reference proteome</keyword>
<sequence>MSKAYRTRPLEAVRGLSAQKYSVKYGFQPENRERWWNHLLSPESRGVKTWFEFMATQDYLPWFIRVSHPSIENPAYTKGALTLLLTMTLWSVTGEHWTPCWRGLTFRRERPKWRLHEEWRMKC</sequence>
<organism evidence="1 2">
    <name type="scientific">Stephania cephalantha</name>
    <dbReference type="NCBI Taxonomy" id="152367"/>
    <lineage>
        <taxon>Eukaryota</taxon>
        <taxon>Viridiplantae</taxon>
        <taxon>Streptophyta</taxon>
        <taxon>Embryophyta</taxon>
        <taxon>Tracheophyta</taxon>
        <taxon>Spermatophyta</taxon>
        <taxon>Magnoliopsida</taxon>
        <taxon>Ranunculales</taxon>
        <taxon>Menispermaceae</taxon>
        <taxon>Menispermoideae</taxon>
        <taxon>Cissampelideae</taxon>
        <taxon>Stephania</taxon>
    </lineage>
</organism>
<proteinExistence type="predicted"/>
<comment type="caution">
    <text evidence="1">The sequence shown here is derived from an EMBL/GenBank/DDBJ whole genome shotgun (WGS) entry which is preliminary data.</text>
</comment>
<name>A0AAP0KUZ3_9MAGN</name>
<reference evidence="1 2" key="1">
    <citation type="submission" date="2024-01" db="EMBL/GenBank/DDBJ databases">
        <title>Genome assemblies of Stephania.</title>
        <authorList>
            <person name="Yang L."/>
        </authorList>
    </citation>
    <scope>NUCLEOTIDE SEQUENCE [LARGE SCALE GENOMIC DNA]</scope>
    <source>
        <strain evidence="1">JXDWG</strain>
        <tissue evidence="1">Leaf</tissue>
    </source>
</reference>
<accession>A0AAP0KUZ3</accession>
<evidence type="ECO:0000313" key="1">
    <source>
        <dbReference type="EMBL" id="KAK9157860.1"/>
    </source>
</evidence>